<evidence type="ECO:0000313" key="1">
    <source>
        <dbReference type="EMBL" id="KAJ7326198.1"/>
    </source>
</evidence>
<name>A0AAD6ZK83_9AGAR</name>
<comment type="caution">
    <text evidence="1">The sequence shown here is derived from an EMBL/GenBank/DDBJ whole genome shotgun (WGS) entry which is preliminary data.</text>
</comment>
<reference evidence="1" key="1">
    <citation type="submission" date="2023-03" db="EMBL/GenBank/DDBJ databases">
        <title>Massive genome expansion in bonnet fungi (Mycena s.s.) driven by repeated elements and novel gene families across ecological guilds.</title>
        <authorList>
            <consortium name="Lawrence Berkeley National Laboratory"/>
            <person name="Harder C.B."/>
            <person name="Miyauchi S."/>
            <person name="Viragh M."/>
            <person name="Kuo A."/>
            <person name="Thoen E."/>
            <person name="Andreopoulos B."/>
            <person name="Lu D."/>
            <person name="Skrede I."/>
            <person name="Drula E."/>
            <person name="Henrissat B."/>
            <person name="Morin E."/>
            <person name="Kohler A."/>
            <person name="Barry K."/>
            <person name="LaButti K."/>
            <person name="Morin E."/>
            <person name="Salamov A."/>
            <person name="Lipzen A."/>
            <person name="Mereny Z."/>
            <person name="Hegedus B."/>
            <person name="Baldrian P."/>
            <person name="Stursova M."/>
            <person name="Weitz H."/>
            <person name="Taylor A."/>
            <person name="Grigoriev I.V."/>
            <person name="Nagy L.G."/>
            <person name="Martin F."/>
            <person name="Kauserud H."/>
        </authorList>
    </citation>
    <scope>NUCLEOTIDE SEQUENCE</scope>
    <source>
        <strain evidence="1">CBHHK002</strain>
    </source>
</reference>
<sequence>MAGCVIYAVPESLRLRRLHPLTKVYGTLKGEPKVWAFVAVFGTMSRLTAVARCCNAVCTETSESSGTRLHYCAGCHVMRYYSSSCQKTARKYHKLTICADLRTLNTEMLPKVGDPVSNDEGVGAE</sequence>
<gene>
    <name evidence="1" type="ORF">DFH08DRAFT_968121</name>
</gene>
<organism evidence="1 2">
    <name type="scientific">Mycena albidolilacea</name>
    <dbReference type="NCBI Taxonomy" id="1033008"/>
    <lineage>
        <taxon>Eukaryota</taxon>
        <taxon>Fungi</taxon>
        <taxon>Dikarya</taxon>
        <taxon>Basidiomycota</taxon>
        <taxon>Agaricomycotina</taxon>
        <taxon>Agaricomycetes</taxon>
        <taxon>Agaricomycetidae</taxon>
        <taxon>Agaricales</taxon>
        <taxon>Marasmiineae</taxon>
        <taxon>Mycenaceae</taxon>
        <taxon>Mycena</taxon>
    </lineage>
</organism>
<dbReference type="EMBL" id="JARIHO010000042">
    <property type="protein sequence ID" value="KAJ7326198.1"/>
    <property type="molecule type" value="Genomic_DNA"/>
</dbReference>
<dbReference type="Proteomes" id="UP001218218">
    <property type="component" value="Unassembled WGS sequence"/>
</dbReference>
<proteinExistence type="predicted"/>
<protein>
    <recommendedName>
        <fullName evidence="3">MYND-type domain-containing protein</fullName>
    </recommendedName>
</protein>
<evidence type="ECO:0000313" key="2">
    <source>
        <dbReference type="Proteomes" id="UP001218218"/>
    </source>
</evidence>
<dbReference type="SUPFAM" id="SSF144232">
    <property type="entry name" value="HIT/MYND zinc finger-like"/>
    <property type="match status" value="1"/>
</dbReference>
<evidence type="ECO:0008006" key="3">
    <source>
        <dbReference type="Google" id="ProtNLM"/>
    </source>
</evidence>
<keyword evidence="2" id="KW-1185">Reference proteome</keyword>
<accession>A0AAD6ZK83</accession>
<dbReference type="Gene3D" id="6.10.140.2220">
    <property type="match status" value="1"/>
</dbReference>
<dbReference type="AlphaFoldDB" id="A0AAD6ZK83"/>